<evidence type="ECO:0000313" key="3">
    <source>
        <dbReference type="Proteomes" id="UP001172778"/>
    </source>
</evidence>
<dbReference type="CDD" id="cd02440">
    <property type="entry name" value="AdoMet_MTases"/>
    <property type="match status" value="1"/>
</dbReference>
<sequence length="180" mass="20515">MNHATLQQLSPQPGENILEIGFGGGYLLRQLLQSHPHSLVSGLDVSADMVELASKRLRPYLINGSLHLKQGCIEQLPYRNANFDKICTVNTLYFWSDPAKALAECHRTLRKNGILVLCFNDKTELAKWPGHRFGFQLYDKVEIGLLLEKHGFKTIKIESFHDPKQGKFHCLSARREKVFN</sequence>
<organism evidence="2 3">
    <name type="scientific">Parachitinimonas caeni</name>
    <dbReference type="NCBI Taxonomy" id="3031301"/>
    <lineage>
        <taxon>Bacteria</taxon>
        <taxon>Pseudomonadati</taxon>
        <taxon>Pseudomonadota</taxon>
        <taxon>Betaproteobacteria</taxon>
        <taxon>Neisseriales</taxon>
        <taxon>Chitinibacteraceae</taxon>
        <taxon>Parachitinimonas</taxon>
    </lineage>
</organism>
<dbReference type="SUPFAM" id="SSF53335">
    <property type="entry name" value="S-adenosyl-L-methionine-dependent methyltransferases"/>
    <property type="match status" value="1"/>
</dbReference>
<dbReference type="PANTHER" id="PTHR43464">
    <property type="entry name" value="METHYLTRANSFERASE"/>
    <property type="match status" value="1"/>
</dbReference>
<dbReference type="InterPro" id="IPR029063">
    <property type="entry name" value="SAM-dependent_MTases_sf"/>
</dbReference>
<dbReference type="EC" id="2.1.-.-" evidence="2"/>
<proteinExistence type="predicted"/>
<dbReference type="RefSeq" id="WP_284100161.1">
    <property type="nucleotide sequence ID" value="NZ_JARRAF010000006.1"/>
</dbReference>
<dbReference type="PANTHER" id="PTHR43464:SF83">
    <property type="entry name" value="MALONYL-[ACYL-CARRIER PROTEIN] O-METHYLTRANSFERASE"/>
    <property type="match status" value="1"/>
</dbReference>
<reference evidence="2" key="1">
    <citation type="submission" date="2023-03" db="EMBL/GenBank/DDBJ databases">
        <title>Chitinimonas shenzhenensis gen. nov., sp. nov., a novel member of family Burkholderiaceae isolated from activated sludge collected in Shen Zhen, China.</title>
        <authorList>
            <person name="Wang X."/>
        </authorList>
    </citation>
    <scope>NUCLEOTIDE SEQUENCE</scope>
    <source>
        <strain evidence="2">DQS-5</strain>
    </source>
</reference>
<protein>
    <submittedName>
        <fullName evidence="2">Class I SAM-dependent methyltransferase</fullName>
        <ecNumber evidence="2">2.1.-.-</ecNumber>
    </submittedName>
</protein>
<name>A0ABT7DUW5_9NEIS</name>
<dbReference type="EMBL" id="JARRAF010000006">
    <property type="protein sequence ID" value="MDK2123857.1"/>
    <property type="molecule type" value="Genomic_DNA"/>
</dbReference>
<dbReference type="GO" id="GO:0008168">
    <property type="term" value="F:methyltransferase activity"/>
    <property type="evidence" value="ECO:0007669"/>
    <property type="project" value="UniProtKB-KW"/>
</dbReference>
<dbReference type="InterPro" id="IPR013216">
    <property type="entry name" value="Methyltransf_11"/>
</dbReference>
<dbReference type="Pfam" id="PF08241">
    <property type="entry name" value="Methyltransf_11"/>
    <property type="match status" value="1"/>
</dbReference>
<evidence type="ECO:0000313" key="2">
    <source>
        <dbReference type="EMBL" id="MDK2123857.1"/>
    </source>
</evidence>
<dbReference type="GO" id="GO:0032259">
    <property type="term" value="P:methylation"/>
    <property type="evidence" value="ECO:0007669"/>
    <property type="project" value="UniProtKB-KW"/>
</dbReference>
<keyword evidence="2" id="KW-0808">Transferase</keyword>
<keyword evidence="3" id="KW-1185">Reference proteome</keyword>
<evidence type="ECO:0000259" key="1">
    <source>
        <dbReference type="Pfam" id="PF08241"/>
    </source>
</evidence>
<dbReference type="Proteomes" id="UP001172778">
    <property type="component" value="Unassembled WGS sequence"/>
</dbReference>
<gene>
    <name evidence="2" type="ORF">PZA18_07325</name>
</gene>
<comment type="caution">
    <text evidence="2">The sequence shown here is derived from an EMBL/GenBank/DDBJ whole genome shotgun (WGS) entry which is preliminary data.</text>
</comment>
<accession>A0ABT7DUW5</accession>
<dbReference type="Gene3D" id="3.40.50.150">
    <property type="entry name" value="Vaccinia Virus protein VP39"/>
    <property type="match status" value="1"/>
</dbReference>
<keyword evidence="2" id="KW-0489">Methyltransferase</keyword>
<feature type="domain" description="Methyltransferase type 11" evidence="1">
    <location>
        <begin position="18"/>
        <end position="117"/>
    </location>
</feature>